<dbReference type="EMBL" id="JJMM01000010">
    <property type="protein sequence ID" value="KDR95514.1"/>
    <property type="molecule type" value="Genomic_DNA"/>
</dbReference>
<gene>
    <name evidence="1" type="ORF">CLIT_10c02410</name>
</gene>
<reference evidence="1 2" key="1">
    <citation type="submission" date="2014-03" db="EMBL/GenBank/DDBJ databases">
        <title>Genome sequence of Clostridium litorale W6, DSM 5388.</title>
        <authorList>
            <person name="Poehlein A."/>
            <person name="Jagirdar A."/>
            <person name="Khonsari B."/>
            <person name="Chibani C.M."/>
            <person name="Gutierrez Gutierrez D.A."/>
            <person name="Davydova E."/>
            <person name="Alghaithi H.S."/>
            <person name="Nair K.P."/>
            <person name="Dhamotharan K."/>
            <person name="Chandran L."/>
            <person name="G W."/>
            <person name="Daniel R."/>
        </authorList>
    </citation>
    <scope>NUCLEOTIDE SEQUENCE [LARGE SCALE GENOMIC DNA]</scope>
    <source>
        <strain evidence="1 2">W6</strain>
    </source>
</reference>
<keyword evidence="2" id="KW-1185">Reference proteome</keyword>
<comment type="caution">
    <text evidence="1">The sequence shown here is derived from an EMBL/GenBank/DDBJ whole genome shotgun (WGS) entry which is preliminary data.</text>
</comment>
<sequence>MINRLRELIRNQKDVTIEEVVQLALVIDIPQDQLLDFINQLELSVNEKIQGILEYEDLSISEIAKRVSGIRDEDIAYEDMAERLKNENLSYIDAEEILAAAGYKLYITKERVEN</sequence>
<evidence type="ECO:0008006" key="3">
    <source>
        <dbReference type="Google" id="ProtNLM"/>
    </source>
</evidence>
<evidence type="ECO:0000313" key="2">
    <source>
        <dbReference type="Proteomes" id="UP000027946"/>
    </source>
</evidence>
<dbReference type="AlphaFoldDB" id="A0A069REM6"/>
<accession>A0A069REM6</accession>
<evidence type="ECO:0000313" key="1">
    <source>
        <dbReference type="EMBL" id="KDR95514.1"/>
    </source>
</evidence>
<name>A0A069REM6_PEPLI</name>
<dbReference type="Proteomes" id="UP000027946">
    <property type="component" value="Unassembled WGS sequence"/>
</dbReference>
<dbReference type="STRING" id="1121324.CLIT_10c02410"/>
<dbReference type="RefSeq" id="WP_038263815.1">
    <property type="nucleotide sequence ID" value="NZ_FSRH01000010.1"/>
</dbReference>
<proteinExistence type="predicted"/>
<organism evidence="1 2">
    <name type="scientific">Peptoclostridium litorale DSM 5388</name>
    <dbReference type="NCBI Taxonomy" id="1121324"/>
    <lineage>
        <taxon>Bacteria</taxon>
        <taxon>Bacillati</taxon>
        <taxon>Bacillota</taxon>
        <taxon>Clostridia</taxon>
        <taxon>Peptostreptococcales</taxon>
        <taxon>Peptoclostridiaceae</taxon>
        <taxon>Peptoclostridium</taxon>
    </lineage>
</organism>
<protein>
    <recommendedName>
        <fullName evidence="3">HTH cro/C1-type domain-containing protein</fullName>
    </recommendedName>
</protein>